<dbReference type="SMART" id="SM00487">
    <property type="entry name" value="DEXDc"/>
    <property type="match status" value="1"/>
</dbReference>
<accession>A0A507R1H9</accession>
<feature type="region of interest" description="Disordered" evidence="11">
    <location>
        <begin position="1634"/>
        <end position="1655"/>
    </location>
</feature>
<dbReference type="InterPro" id="IPR038718">
    <property type="entry name" value="SNF2-like_sf"/>
</dbReference>
<dbReference type="InterPro" id="IPR041684">
    <property type="entry name" value="Znf-PHD-like"/>
</dbReference>
<dbReference type="InterPro" id="IPR001965">
    <property type="entry name" value="Znf_PHD"/>
</dbReference>
<dbReference type="GO" id="GO:0008270">
    <property type="term" value="F:zinc ion binding"/>
    <property type="evidence" value="ECO:0007669"/>
    <property type="project" value="UniProtKB-KW"/>
</dbReference>
<dbReference type="InterPro" id="IPR016197">
    <property type="entry name" value="Chromo-like_dom_sf"/>
</dbReference>
<dbReference type="GO" id="GO:0140658">
    <property type="term" value="F:ATP-dependent chromatin remodeler activity"/>
    <property type="evidence" value="ECO:0007669"/>
    <property type="project" value="TreeGrafter"/>
</dbReference>
<dbReference type="CDD" id="cd18793">
    <property type="entry name" value="SF2_C_SNF"/>
    <property type="match status" value="1"/>
</dbReference>
<protein>
    <recommendedName>
        <fullName evidence="16">Chromatin remodeling complex subunit</fullName>
    </recommendedName>
</protein>
<evidence type="ECO:0000256" key="3">
    <source>
        <dbReference type="ARBA" id="ARBA00022723"/>
    </source>
</evidence>
<dbReference type="Pfam" id="PF23615">
    <property type="entry name" value="Chromo_MIT1"/>
    <property type="match status" value="1"/>
</dbReference>
<organism evidence="14 15">
    <name type="scientific">Monascus purpureus</name>
    <name type="common">Red mold</name>
    <name type="synonym">Monascus anka</name>
    <dbReference type="NCBI Taxonomy" id="5098"/>
    <lineage>
        <taxon>Eukaryota</taxon>
        <taxon>Fungi</taxon>
        <taxon>Dikarya</taxon>
        <taxon>Ascomycota</taxon>
        <taxon>Pezizomycotina</taxon>
        <taxon>Eurotiomycetes</taxon>
        <taxon>Eurotiomycetidae</taxon>
        <taxon>Eurotiales</taxon>
        <taxon>Aspergillaceae</taxon>
        <taxon>Monascus</taxon>
    </lineage>
</organism>
<dbReference type="InterPro" id="IPR011011">
    <property type="entry name" value="Znf_FYVE_PHD"/>
</dbReference>
<comment type="subcellular location">
    <subcellularLocation>
        <location evidence="1">Nucleus</location>
    </subcellularLocation>
</comment>
<dbReference type="CDD" id="cd17919">
    <property type="entry name" value="DEXHc_Snf"/>
    <property type="match status" value="1"/>
</dbReference>
<dbReference type="SMART" id="SM00490">
    <property type="entry name" value="HELICc"/>
    <property type="match status" value="1"/>
</dbReference>
<keyword evidence="3" id="KW-0479">Metal-binding</keyword>
<evidence type="ECO:0000256" key="9">
    <source>
        <dbReference type="ARBA" id="ARBA00022840"/>
    </source>
</evidence>
<comment type="subunit">
    <text evidence="2">Component of the NuA4 histone acetyltransferase complex.</text>
</comment>
<dbReference type="GO" id="GO:0042393">
    <property type="term" value="F:histone binding"/>
    <property type="evidence" value="ECO:0007669"/>
    <property type="project" value="TreeGrafter"/>
</dbReference>
<feature type="compositionally biased region" description="Polar residues" evidence="11">
    <location>
        <begin position="1268"/>
        <end position="1282"/>
    </location>
</feature>
<dbReference type="SUPFAM" id="SSF54160">
    <property type="entry name" value="Chromo domain-like"/>
    <property type="match status" value="2"/>
</dbReference>
<dbReference type="SUPFAM" id="SSF52540">
    <property type="entry name" value="P-loop containing nucleoside triphosphate hydrolases"/>
    <property type="match status" value="2"/>
</dbReference>
<dbReference type="GO" id="GO:0003682">
    <property type="term" value="F:chromatin binding"/>
    <property type="evidence" value="ECO:0007669"/>
    <property type="project" value="TreeGrafter"/>
</dbReference>
<feature type="compositionally biased region" description="Basic and acidic residues" evidence="11">
    <location>
        <begin position="1247"/>
        <end position="1259"/>
    </location>
</feature>
<comment type="caution">
    <text evidence="14">The sequence shown here is derived from an EMBL/GenBank/DDBJ whole genome shotgun (WGS) entry which is preliminary data.</text>
</comment>
<dbReference type="InterPro" id="IPR027417">
    <property type="entry name" value="P-loop_NTPase"/>
</dbReference>
<keyword evidence="4" id="KW-0677">Repeat</keyword>
<feature type="compositionally biased region" description="Low complexity" evidence="11">
    <location>
        <begin position="169"/>
        <end position="181"/>
    </location>
</feature>
<keyword evidence="7" id="KW-0378">Hydrolase</keyword>
<dbReference type="STRING" id="5098.A0A507R1H9"/>
<dbReference type="PROSITE" id="PS51194">
    <property type="entry name" value="HELICASE_CTER"/>
    <property type="match status" value="1"/>
</dbReference>
<dbReference type="Pfam" id="PF15446">
    <property type="entry name" value="zf-PHD-like"/>
    <property type="match status" value="1"/>
</dbReference>
<feature type="compositionally biased region" description="Acidic residues" evidence="11">
    <location>
        <begin position="1294"/>
        <end position="1308"/>
    </location>
</feature>
<feature type="compositionally biased region" description="Polar residues" evidence="11">
    <location>
        <begin position="1469"/>
        <end position="1490"/>
    </location>
</feature>
<keyword evidence="5" id="KW-0547">Nucleotide-binding</keyword>
<dbReference type="EMBL" id="VIFY01000035">
    <property type="protein sequence ID" value="TQB74079.1"/>
    <property type="molecule type" value="Genomic_DNA"/>
</dbReference>
<dbReference type="InterPro" id="IPR000330">
    <property type="entry name" value="SNF2_N"/>
</dbReference>
<evidence type="ECO:0000259" key="12">
    <source>
        <dbReference type="PROSITE" id="PS51192"/>
    </source>
</evidence>
<dbReference type="Pfam" id="PF00271">
    <property type="entry name" value="Helicase_C"/>
    <property type="match status" value="1"/>
</dbReference>
<evidence type="ECO:0000256" key="7">
    <source>
        <dbReference type="ARBA" id="ARBA00022801"/>
    </source>
</evidence>
<keyword evidence="6" id="KW-0863">Zinc-finger</keyword>
<evidence type="ECO:0000259" key="13">
    <source>
        <dbReference type="PROSITE" id="PS51194"/>
    </source>
</evidence>
<dbReference type="InterPro" id="IPR040934">
    <property type="entry name" value="Znf-CCCH_6"/>
</dbReference>
<dbReference type="InterPro" id="IPR056616">
    <property type="entry name" value="Chromo_MIT1"/>
</dbReference>
<reference evidence="14 15" key="1">
    <citation type="submission" date="2019-06" db="EMBL/GenBank/DDBJ databases">
        <title>Wine fermentation using esterase from Monascus purpureus.</title>
        <authorList>
            <person name="Geng C."/>
            <person name="Zhang Y."/>
        </authorList>
    </citation>
    <scope>NUCLEOTIDE SEQUENCE [LARGE SCALE GENOMIC DNA]</scope>
    <source>
        <strain evidence="14">HQ1</strain>
    </source>
</reference>
<dbReference type="SUPFAM" id="SSF57903">
    <property type="entry name" value="FYVE/PHD zinc finger"/>
    <property type="match status" value="1"/>
</dbReference>
<keyword evidence="15" id="KW-1185">Reference proteome</keyword>
<feature type="region of interest" description="Disordered" evidence="11">
    <location>
        <begin position="1247"/>
        <end position="1353"/>
    </location>
</feature>
<dbReference type="InterPro" id="IPR049730">
    <property type="entry name" value="SNF2/RAD54-like_C"/>
</dbReference>
<evidence type="ECO:0000256" key="6">
    <source>
        <dbReference type="ARBA" id="ARBA00022771"/>
    </source>
</evidence>
<evidence type="ECO:0000256" key="2">
    <source>
        <dbReference type="ARBA" id="ARBA00011353"/>
    </source>
</evidence>
<dbReference type="SMART" id="SM00298">
    <property type="entry name" value="CHROMO"/>
    <property type="match status" value="2"/>
</dbReference>
<name>A0A507R1H9_MONPU</name>
<dbReference type="Gene3D" id="3.30.40.10">
    <property type="entry name" value="Zinc/RING finger domain, C3HC4 (zinc finger)"/>
    <property type="match status" value="1"/>
</dbReference>
<dbReference type="Gene3D" id="3.40.50.300">
    <property type="entry name" value="P-loop containing nucleotide triphosphate hydrolases"/>
    <property type="match status" value="1"/>
</dbReference>
<dbReference type="InterPro" id="IPR001650">
    <property type="entry name" value="Helicase_C-like"/>
</dbReference>
<evidence type="ECO:0000256" key="5">
    <source>
        <dbReference type="ARBA" id="ARBA00022741"/>
    </source>
</evidence>
<dbReference type="InterPro" id="IPR055565">
    <property type="entry name" value="DUF7141"/>
</dbReference>
<evidence type="ECO:0000256" key="4">
    <source>
        <dbReference type="ARBA" id="ARBA00022737"/>
    </source>
</evidence>
<dbReference type="InterPro" id="IPR000953">
    <property type="entry name" value="Chromo/chromo_shadow_dom"/>
</dbReference>
<evidence type="ECO:0008006" key="16">
    <source>
        <dbReference type="Google" id="ProtNLM"/>
    </source>
</evidence>
<dbReference type="Proteomes" id="UP000319663">
    <property type="component" value="Unassembled WGS sequence"/>
</dbReference>
<keyword evidence="8" id="KW-0862">Zinc</keyword>
<dbReference type="PANTHER" id="PTHR45623">
    <property type="entry name" value="CHROMODOMAIN-HELICASE-DNA-BINDING PROTEIN 3-RELATED-RELATED"/>
    <property type="match status" value="1"/>
</dbReference>
<dbReference type="PROSITE" id="PS51192">
    <property type="entry name" value="HELICASE_ATP_BIND_1"/>
    <property type="match status" value="1"/>
</dbReference>
<keyword evidence="9" id="KW-0067">ATP-binding</keyword>
<keyword evidence="10" id="KW-0539">Nucleus</keyword>
<dbReference type="InterPro" id="IPR014001">
    <property type="entry name" value="Helicase_ATP-bd"/>
</dbReference>
<dbReference type="GO" id="GO:0016887">
    <property type="term" value="F:ATP hydrolysis activity"/>
    <property type="evidence" value="ECO:0007669"/>
    <property type="project" value="TreeGrafter"/>
</dbReference>
<evidence type="ECO:0000256" key="11">
    <source>
        <dbReference type="SAM" id="MobiDB-lite"/>
    </source>
</evidence>
<gene>
    <name evidence="14" type="ORF">MPDQ_005135</name>
</gene>
<evidence type="ECO:0000313" key="15">
    <source>
        <dbReference type="Proteomes" id="UP000319663"/>
    </source>
</evidence>
<dbReference type="GO" id="GO:0003677">
    <property type="term" value="F:DNA binding"/>
    <property type="evidence" value="ECO:0007669"/>
    <property type="project" value="TreeGrafter"/>
</dbReference>
<dbReference type="GO" id="GO:0000785">
    <property type="term" value="C:chromatin"/>
    <property type="evidence" value="ECO:0007669"/>
    <property type="project" value="TreeGrafter"/>
</dbReference>
<evidence type="ECO:0000256" key="8">
    <source>
        <dbReference type="ARBA" id="ARBA00022833"/>
    </source>
</evidence>
<evidence type="ECO:0000256" key="1">
    <source>
        <dbReference type="ARBA" id="ARBA00004123"/>
    </source>
</evidence>
<proteinExistence type="predicted"/>
<evidence type="ECO:0000256" key="10">
    <source>
        <dbReference type="ARBA" id="ARBA00023242"/>
    </source>
</evidence>
<feature type="domain" description="Helicase ATP-binding" evidence="12">
    <location>
        <begin position="694"/>
        <end position="865"/>
    </location>
</feature>
<dbReference type="Pfam" id="PF23614">
    <property type="entry name" value="DUF7141"/>
    <property type="match status" value="1"/>
</dbReference>
<dbReference type="Gene3D" id="3.40.50.10810">
    <property type="entry name" value="Tandem AAA-ATPase domain"/>
    <property type="match status" value="1"/>
</dbReference>
<feature type="compositionally biased region" description="Low complexity" evidence="11">
    <location>
        <begin position="1495"/>
        <end position="1510"/>
    </location>
</feature>
<feature type="region of interest" description="Disordered" evidence="11">
    <location>
        <begin position="169"/>
        <end position="202"/>
    </location>
</feature>
<evidence type="ECO:0000313" key="14">
    <source>
        <dbReference type="EMBL" id="TQB74079.1"/>
    </source>
</evidence>
<dbReference type="Pfam" id="PF18585">
    <property type="entry name" value="zf-CCCH_6"/>
    <property type="match status" value="1"/>
</dbReference>
<dbReference type="PANTHER" id="PTHR45623:SF17">
    <property type="entry name" value="CHROMODOMAIN-HELICASE-DNA-BINDING PROTEIN 3-RELATED"/>
    <property type="match status" value="1"/>
</dbReference>
<feature type="domain" description="Helicase C-terminal" evidence="13">
    <location>
        <begin position="998"/>
        <end position="1158"/>
    </location>
</feature>
<dbReference type="InterPro" id="IPR013083">
    <property type="entry name" value="Znf_RING/FYVE/PHD"/>
</dbReference>
<dbReference type="GO" id="GO:0005634">
    <property type="term" value="C:nucleus"/>
    <property type="evidence" value="ECO:0007669"/>
    <property type="project" value="UniProtKB-SubCell"/>
</dbReference>
<sequence>MIPQWILYTEFDTPLYADIFVSSSSRRRIDDADAQVTEPLQEFQGSLTAPAQPVEHSQTENLFHEVDNSKITNSQKSHNDDASDTAQAQLGQKLATVEIPAISNPHEYEFLPGHHDVRCIISETSVKNQGTMYRVKLKSGEIQTIPLDHFRILNNARQALEYFYAHGYSSSSSPNASMYASEPSDTDRYLSSSSDRPRRTQRLNIRRGHFTAFFENESEETTSSDELVSSLSRRRQLRPRENIMYDDDARRGSRFSTRKRNVLRHNLRERLEDDISEHESEGRRKERFFGAKETFQRIPRDDWFRLHHRNACETCYAPGDDYAKGPLVFCQGCTSAYHQTCLGPRSSRDHLVTKVAEGQFVLQCRRCIGLLHAKNHLFPHQGCCAVCTSPGDMSNPLRERLTPRQEQQLRLKNESKDPVTLVDKSQINNVKNLLFRCAKCHRGFHFEHLPPKTVELLVPRDLMRTRFEEYSRSWQCHDCSSASGEIDAIAAWRPKNLRTLPPGSTADTLKEDDKEYLIKWKGKSYYRTTWMPGSWVWGTANGAMRRAFFRSTKNWSPFMTTEEAIPEEFLRVDIVFDVRFSDTSKERSLEGDLARVNKVREAYVKYKGLSYEDSVWESPPDPSDVERWNDFKAAYNDWARRDYIHPPNAESLRKHLVEVRKQDFKSTLVLDKQPENMTGGKIMDYQKEGLNWLYYMWFKQQNAILADEMGLGKTIQVIGLFATLIQYHRCWPFLVVAPNPTCPNWRREIRSWAPSIRVVTYFGSQSARKLANEYEMFADGSKDLACHVVVASYETMVDEASRKMLARIPWAGLVVDEGQRLKNDKSLLYMSLSRMKFPLRLLLTGTPLQNNTRELFNLIQFCDPTKDAETLETQYGTLTKDNIQELHGMIRPFFLRRTKLQVLDFLPPLVRIILPVSMSVVQKKLYKSILAKNPHLIKAIFQSGNVKRTERHNLNNILIQLRKCLCHPFVYSRAIEERTTDAATSHRHLVEASGKLQLLELMLPKLKERGHRVLIFSQFLENLDIVEDFLEGLGLLYRRLDGSMSSLEKQKEIDAFNTEDSHYFAFLLSTRSGGVGINLASADTVIIMDPDFNPHQDMQALSRAHRIGQKKRVLVFQLMTRASAEEKIIQIGKKKMALDHVLIEKIDEDDVVDLESILRHGAQALFEDDDSEDVHYDDQSVEKLLDRSQIEQEKPADDNGESQFSFARVWANDNSALEDQLEDPDKEPLPPSSTVWEKILQEREQAAAEEARLRSETLGRGKRKRNTVDYSTTGADETSLNPKRSKKRRRDRSDDEEFQAGEESDTVAEDASMASDQLEEKAPTQIKDNVVSKHSADQGTVQSFKRAPSPSKVSIPALNSNIEQRLPDAPCIACNERHPVGYCRLKLAGVEHCGLCGLAHFGYSRTCPHLHSDRQVTKMLDALKRSNESKEIVDAARKYLYGVRHNLATRRRMAAKEAAAARNRPQPDEQAQSIARQPGPSQNAAPVQTQEQHRPAQPLPATTATDPPLAYSTVNPTPGGLYGLVQNMQQHPGTASIAMPQRLGRLSNLINKYEYDPNTIIKNPLASSQDGQQYQQAVPMATVATSGQQGASAAFHASTRVHGYSHNAQLNRLAMPSATATAAGQQTRTVINLANDRPTQMQRKQVLRPSPPALD</sequence>
<dbReference type="SMART" id="SM00249">
    <property type="entry name" value="PHD"/>
    <property type="match status" value="2"/>
</dbReference>
<dbReference type="Pfam" id="PF00176">
    <property type="entry name" value="SNF2-rel_dom"/>
    <property type="match status" value="1"/>
</dbReference>
<dbReference type="GO" id="GO:0005524">
    <property type="term" value="F:ATP binding"/>
    <property type="evidence" value="ECO:0007669"/>
    <property type="project" value="UniProtKB-KW"/>
</dbReference>
<feature type="region of interest" description="Disordered" evidence="11">
    <location>
        <begin position="1453"/>
        <end position="1515"/>
    </location>
</feature>